<evidence type="ECO:0000313" key="1">
    <source>
        <dbReference type="EMBL" id="MBY4797866.1"/>
    </source>
</evidence>
<keyword evidence="2" id="KW-1185">Reference proteome</keyword>
<dbReference type="EMBL" id="JAIMFO010000006">
    <property type="protein sequence ID" value="MBY4797866.1"/>
    <property type="molecule type" value="Genomic_DNA"/>
</dbReference>
<gene>
    <name evidence="1" type="ORF">K6V98_05815</name>
</gene>
<sequence length="169" mass="18977">MSKRDLGAIFKPYGFTITKTLFEAPVLSPLPNIYQDDTSQHWAALYRGSDPIIFAYSDITNVDLIEVRTQNNETALDDKSLFKRILVNPLLASRANLEADQSMCPGITLRISVASDHPEEQPIHMSIPIITRPVRKSSVTYKRLERFGSNLKDAFTNMQELGSKETSSS</sequence>
<name>A0ABS7MKG4_9ACTN</name>
<comment type="caution">
    <text evidence="1">The sequence shown here is derived from an EMBL/GenBank/DDBJ whole genome shotgun (WGS) entry which is preliminary data.</text>
</comment>
<protein>
    <submittedName>
        <fullName evidence="1">Uncharacterized protein</fullName>
    </submittedName>
</protein>
<proteinExistence type="predicted"/>
<organism evidence="1 2">
    <name type="scientific">Collinsella ureilytica</name>
    <dbReference type="NCBI Taxonomy" id="2869515"/>
    <lineage>
        <taxon>Bacteria</taxon>
        <taxon>Bacillati</taxon>
        <taxon>Actinomycetota</taxon>
        <taxon>Coriobacteriia</taxon>
        <taxon>Coriobacteriales</taxon>
        <taxon>Coriobacteriaceae</taxon>
        <taxon>Collinsella</taxon>
    </lineage>
</organism>
<dbReference type="RefSeq" id="WP_222199573.1">
    <property type="nucleotide sequence ID" value="NZ_JAIMFO010000006.1"/>
</dbReference>
<evidence type="ECO:0000313" key="2">
    <source>
        <dbReference type="Proteomes" id="UP000700908"/>
    </source>
</evidence>
<reference evidence="1 2" key="1">
    <citation type="submission" date="2021-08" db="EMBL/GenBank/DDBJ databases">
        <title>Collinsella faecalis sp. nov. isolated from swine faeces.</title>
        <authorList>
            <person name="Oh B.S."/>
            <person name="Lee J.H."/>
        </authorList>
    </citation>
    <scope>NUCLEOTIDE SEQUENCE [LARGE SCALE GENOMIC DNA]</scope>
    <source>
        <strain evidence="1 2">AGMB00827</strain>
    </source>
</reference>
<accession>A0ABS7MKG4</accession>
<dbReference type="Proteomes" id="UP000700908">
    <property type="component" value="Unassembled WGS sequence"/>
</dbReference>